<accession>A0A4Z0NQ90</accession>
<dbReference type="Gene3D" id="3.80.30.20">
    <property type="entry name" value="tm_1862 like domain"/>
    <property type="match status" value="1"/>
</dbReference>
<keyword evidence="4" id="KW-0949">S-adenosyl-L-methionine</keyword>
<organism evidence="11 12">
    <name type="scientific">Methylobacterium nonmethylotrophicum</name>
    <dbReference type="NCBI Taxonomy" id="1141884"/>
    <lineage>
        <taxon>Bacteria</taxon>
        <taxon>Pseudomonadati</taxon>
        <taxon>Pseudomonadota</taxon>
        <taxon>Alphaproteobacteria</taxon>
        <taxon>Hyphomicrobiales</taxon>
        <taxon>Methylobacteriaceae</taxon>
        <taxon>Methylobacterium</taxon>
    </lineage>
</organism>
<evidence type="ECO:0000256" key="8">
    <source>
        <dbReference type="SAM" id="MobiDB-lite"/>
    </source>
</evidence>
<reference evidence="11 12" key="1">
    <citation type="submission" date="2019-04" db="EMBL/GenBank/DDBJ databases">
        <authorList>
            <person name="Feng G."/>
            <person name="Zhu H."/>
        </authorList>
    </citation>
    <scope>NUCLEOTIDE SEQUENCE [LARGE SCALE GENOMIC DNA]</scope>
    <source>
        <strain evidence="11 12">6HR-1</strain>
    </source>
</reference>
<dbReference type="Proteomes" id="UP000297535">
    <property type="component" value="Unassembled WGS sequence"/>
</dbReference>
<comment type="caution">
    <text evidence="11">The sequence shown here is derived from an EMBL/GenBank/DDBJ whole genome shotgun (WGS) entry which is preliminary data.</text>
</comment>
<dbReference type="GO" id="GO:0046872">
    <property type="term" value="F:metal ion binding"/>
    <property type="evidence" value="ECO:0007669"/>
    <property type="project" value="UniProtKB-KW"/>
</dbReference>
<keyword evidence="2" id="KW-0489">Methyltransferase</keyword>
<dbReference type="RefSeq" id="WP_135415158.1">
    <property type="nucleotide sequence ID" value="NZ_SRLB01000009.1"/>
</dbReference>
<protein>
    <submittedName>
        <fullName evidence="11">Radical SAM protein</fullName>
    </submittedName>
</protein>
<dbReference type="GO" id="GO:0051539">
    <property type="term" value="F:4 iron, 4 sulfur cluster binding"/>
    <property type="evidence" value="ECO:0007669"/>
    <property type="project" value="UniProtKB-KW"/>
</dbReference>
<keyword evidence="12" id="KW-1185">Reference proteome</keyword>
<keyword evidence="6" id="KW-0408">Iron</keyword>
<dbReference type="SFLD" id="SFLDG01123">
    <property type="entry name" value="methyltransferase_(Class_B)"/>
    <property type="match status" value="1"/>
</dbReference>
<dbReference type="SFLD" id="SFLDG01082">
    <property type="entry name" value="B12-binding_domain_containing"/>
    <property type="match status" value="1"/>
</dbReference>
<dbReference type="GO" id="GO:0031419">
    <property type="term" value="F:cobalamin binding"/>
    <property type="evidence" value="ECO:0007669"/>
    <property type="project" value="InterPro"/>
</dbReference>
<dbReference type="PROSITE" id="PS51918">
    <property type="entry name" value="RADICAL_SAM"/>
    <property type="match status" value="1"/>
</dbReference>
<dbReference type="SMART" id="SM00729">
    <property type="entry name" value="Elp3"/>
    <property type="match status" value="1"/>
</dbReference>
<dbReference type="AlphaFoldDB" id="A0A4Z0NQ90"/>
<feature type="domain" description="Radical SAM core" evidence="10">
    <location>
        <begin position="264"/>
        <end position="482"/>
    </location>
</feature>
<dbReference type="InterPro" id="IPR006638">
    <property type="entry name" value="Elp3/MiaA/NifB-like_rSAM"/>
</dbReference>
<evidence type="ECO:0000256" key="7">
    <source>
        <dbReference type="ARBA" id="ARBA00023014"/>
    </source>
</evidence>
<dbReference type="GO" id="GO:0003824">
    <property type="term" value="F:catalytic activity"/>
    <property type="evidence" value="ECO:0007669"/>
    <property type="project" value="InterPro"/>
</dbReference>
<dbReference type="SUPFAM" id="SSF102114">
    <property type="entry name" value="Radical SAM enzymes"/>
    <property type="match status" value="1"/>
</dbReference>
<dbReference type="InterPro" id="IPR058240">
    <property type="entry name" value="rSAM_sf"/>
</dbReference>
<dbReference type="OrthoDB" id="9801424at2"/>
<evidence type="ECO:0000256" key="2">
    <source>
        <dbReference type="ARBA" id="ARBA00022603"/>
    </source>
</evidence>
<proteinExistence type="predicted"/>
<evidence type="ECO:0000313" key="11">
    <source>
        <dbReference type="EMBL" id="TGD98919.1"/>
    </source>
</evidence>
<evidence type="ECO:0000256" key="1">
    <source>
        <dbReference type="ARBA" id="ARBA00001966"/>
    </source>
</evidence>
<evidence type="ECO:0000256" key="3">
    <source>
        <dbReference type="ARBA" id="ARBA00022679"/>
    </source>
</evidence>
<keyword evidence="7" id="KW-0411">Iron-sulfur</keyword>
<comment type="cofactor">
    <cofactor evidence="1">
        <name>[4Fe-4S] cluster</name>
        <dbReference type="ChEBI" id="CHEBI:49883"/>
    </cofactor>
</comment>
<dbReference type="Pfam" id="PF02310">
    <property type="entry name" value="B12-binding"/>
    <property type="match status" value="1"/>
</dbReference>
<evidence type="ECO:0000259" key="9">
    <source>
        <dbReference type="PROSITE" id="PS51332"/>
    </source>
</evidence>
<feature type="domain" description="B12-binding" evidence="9">
    <location>
        <begin position="77"/>
        <end position="226"/>
    </location>
</feature>
<dbReference type="InterPro" id="IPR023404">
    <property type="entry name" value="rSAM_horseshoe"/>
</dbReference>
<feature type="region of interest" description="Disordered" evidence="8">
    <location>
        <begin position="540"/>
        <end position="564"/>
    </location>
</feature>
<keyword evidence="3" id="KW-0808">Transferase</keyword>
<dbReference type="PANTHER" id="PTHR43409">
    <property type="entry name" value="ANAEROBIC MAGNESIUM-PROTOPORPHYRIN IX MONOMETHYL ESTER CYCLASE-RELATED"/>
    <property type="match status" value="1"/>
</dbReference>
<dbReference type="InterPro" id="IPR007197">
    <property type="entry name" value="rSAM"/>
</dbReference>
<dbReference type="EMBL" id="SRLB01000009">
    <property type="protein sequence ID" value="TGD98919.1"/>
    <property type="molecule type" value="Genomic_DNA"/>
</dbReference>
<dbReference type="InterPro" id="IPR034466">
    <property type="entry name" value="Methyltransferase_Class_B"/>
</dbReference>
<dbReference type="Pfam" id="PF04055">
    <property type="entry name" value="Radical_SAM"/>
    <property type="match status" value="1"/>
</dbReference>
<dbReference type="InterPro" id="IPR006158">
    <property type="entry name" value="Cobalamin-bd"/>
</dbReference>
<dbReference type="PANTHER" id="PTHR43409:SF7">
    <property type="entry name" value="BLL1977 PROTEIN"/>
    <property type="match status" value="1"/>
</dbReference>
<dbReference type="SFLD" id="SFLDS00029">
    <property type="entry name" value="Radical_SAM"/>
    <property type="match status" value="1"/>
</dbReference>
<evidence type="ECO:0000256" key="5">
    <source>
        <dbReference type="ARBA" id="ARBA00022723"/>
    </source>
</evidence>
<evidence type="ECO:0000313" key="12">
    <source>
        <dbReference type="Proteomes" id="UP000297535"/>
    </source>
</evidence>
<gene>
    <name evidence="11" type="ORF">EU555_13470</name>
</gene>
<dbReference type="CDD" id="cd01335">
    <property type="entry name" value="Radical_SAM"/>
    <property type="match status" value="1"/>
</dbReference>
<evidence type="ECO:0000259" key="10">
    <source>
        <dbReference type="PROSITE" id="PS51918"/>
    </source>
</evidence>
<dbReference type="GO" id="GO:0005829">
    <property type="term" value="C:cytosol"/>
    <property type="evidence" value="ECO:0007669"/>
    <property type="project" value="TreeGrafter"/>
</dbReference>
<dbReference type="PROSITE" id="PS51332">
    <property type="entry name" value="B12_BINDING"/>
    <property type="match status" value="1"/>
</dbReference>
<keyword evidence="5" id="KW-0479">Metal-binding</keyword>
<dbReference type="InterPro" id="IPR051198">
    <property type="entry name" value="BchE-like"/>
</dbReference>
<name>A0A4Z0NQ90_9HYPH</name>
<sequence length="564" mass="63491">MKTFLAMAPFWDPYCPPLGITSLQAYLKERGRDVAIFDFNTSKEIWRAQRAYFDAFVDAVPAARHWNIMRVGPDYFARHQMAWLSLRDDPSAYRDLAARILNIDGRQRIDPRTLAAFDRIFEAIYARIDALLDEQLARHRPTVVGCTMLTTTLPASLHILKRAKAFDPEIRTVLGGPGPIMGAGADSPDTQRILDRCPYVDNVVIGEGEILMDALHAGLLERRRIYALRDVSTELAERAATPVHRNLIKDVGRLPTPDYTGLAVPHYTRLSVGVTRGCAYQCSFCYETTYWRRYRKRPIESALDDIEALSARHGRSSFFLCDSLANLFAEDLADGVLRRGLDTRWDAYLRADAPLTDPDYVRHLAAGGMVRARLGVESADQATLDLMNKRTSSDVMGEVIETLAEAGIETSTLWIVGFPNEDEAAFQASLDFLSDHRDAIFAADPWQFVFHPTTGDVPVFGRLTAADSFEARLGMHRIYPEEYDDALLVQYYELDIPDVMAVKLDRIARMGARMAEWGIPNPYSMAEWRAADRRWQALHPRRPRPTAVPQARPVAQERAGGQAG</sequence>
<dbReference type="Gene3D" id="3.40.50.280">
    <property type="entry name" value="Cobalamin-binding domain"/>
    <property type="match status" value="1"/>
</dbReference>
<evidence type="ECO:0000256" key="6">
    <source>
        <dbReference type="ARBA" id="ARBA00023004"/>
    </source>
</evidence>
<evidence type="ECO:0000256" key="4">
    <source>
        <dbReference type="ARBA" id="ARBA00022691"/>
    </source>
</evidence>